<organism evidence="2">
    <name type="scientific">Lepeophtheirus salmonis</name>
    <name type="common">Salmon louse</name>
    <name type="synonym">Caligus salmonis</name>
    <dbReference type="NCBI Taxonomy" id="72036"/>
    <lineage>
        <taxon>Eukaryota</taxon>
        <taxon>Metazoa</taxon>
        <taxon>Ecdysozoa</taxon>
        <taxon>Arthropoda</taxon>
        <taxon>Crustacea</taxon>
        <taxon>Multicrustacea</taxon>
        <taxon>Hexanauplia</taxon>
        <taxon>Copepoda</taxon>
        <taxon>Siphonostomatoida</taxon>
        <taxon>Caligidae</taxon>
        <taxon>Lepeophtheirus</taxon>
    </lineage>
</organism>
<sequence length="76" mass="8527">MSPNLGGGKHRPSSQFGSTYWSKGDSNQVIEVAKCFCSKMACWQRTNPESFQRYGQVYQICSFLDNLLDLEHSSSG</sequence>
<accession>A0A0K2VG86</accession>
<protein>
    <submittedName>
        <fullName evidence="2">Uncharacterized protein</fullName>
    </submittedName>
</protein>
<name>A0A0K2VG86_LEPSM</name>
<evidence type="ECO:0000256" key="1">
    <source>
        <dbReference type="SAM" id="MobiDB-lite"/>
    </source>
</evidence>
<evidence type="ECO:0000313" key="2">
    <source>
        <dbReference type="EMBL" id="CDW49479.1"/>
    </source>
</evidence>
<feature type="compositionally biased region" description="Polar residues" evidence="1">
    <location>
        <begin position="13"/>
        <end position="22"/>
    </location>
</feature>
<feature type="region of interest" description="Disordered" evidence="1">
    <location>
        <begin position="1"/>
        <end position="22"/>
    </location>
</feature>
<dbReference type="EMBL" id="HACA01032118">
    <property type="protein sequence ID" value="CDW49479.1"/>
    <property type="molecule type" value="Transcribed_RNA"/>
</dbReference>
<reference evidence="2" key="1">
    <citation type="submission" date="2014-05" db="EMBL/GenBank/DDBJ databases">
        <authorList>
            <person name="Chronopoulou M."/>
        </authorList>
    </citation>
    <scope>NUCLEOTIDE SEQUENCE</scope>
    <source>
        <tissue evidence="2">Whole organism</tissue>
    </source>
</reference>
<dbReference type="AlphaFoldDB" id="A0A0K2VG86"/>
<proteinExistence type="predicted"/>